<dbReference type="EMBL" id="JBHSOE010000056">
    <property type="protein sequence ID" value="MFC5659038.1"/>
    <property type="molecule type" value="Genomic_DNA"/>
</dbReference>
<dbReference type="RefSeq" id="WP_344347722.1">
    <property type="nucleotide sequence ID" value="NZ_BAAASM010000012.1"/>
</dbReference>
<organism evidence="1 2">
    <name type="scientific">Streptomyces nogalater</name>
    <dbReference type="NCBI Taxonomy" id="38314"/>
    <lineage>
        <taxon>Bacteria</taxon>
        <taxon>Bacillati</taxon>
        <taxon>Actinomycetota</taxon>
        <taxon>Actinomycetes</taxon>
        <taxon>Kitasatosporales</taxon>
        <taxon>Streptomycetaceae</taxon>
        <taxon>Streptomyces</taxon>
    </lineage>
</organism>
<proteinExistence type="predicted"/>
<accession>A0ABW0WLD0</accession>
<sequence length="58" mass="6691">MLLTVEGRPVQHGWWGREETARGKFRCWIGERGGRQGVRVTLLDEETDAVLADWPDPR</sequence>
<keyword evidence="2" id="KW-1185">Reference proteome</keyword>
<protein>
    <submittedName>
        <fullName evidence="1">Uncharacterized protein</fullName>
    </submittedName>
</protein>
<evidence type="ECO:0000313" key="2">
    <source>
        <dbReference type="Proteomes" id="UP001596065"/>
    </source>
</evidence>
<reference evidence="2" key="1">
    <citation type="journal article" date="2019" name="Int. J. Syst. Evol. Microbiol.">
        <title>The Global Catalogue of Microorganisms (GCM) 10K type strain sequencing project: providing services to taxonomists for standard genome sequencing and annotation.</title>
        <authorList>
            <consortium name="The Broad Institute Genomics Platform"/>
            <consortium name="The Broad Institute Genome Sequencing Center for Infectious Disease"/>
            <person name="Wu L."/>
            <person name="Ma J."/>
        </authorList>
    </citation>
    <scope>NUCLEOTIDE SEQUENCE [LARGE SCALE GENOMIC DNA]</scope>
    <source>
        <strain evidence="2">KCTC 5701</strain>
    </source>
</reference>
<gene>
    <name evidence="1" type="ORF">ACFP3J_26645</name>
</gene>
<comment type="caution">
    <text evidence="1">The sequence shown here is derived from an EMBL/GenBank/DDBJ whole genome shotgun (WGS) entry which is preliminary data.</text>
</comment>
<name>A0ABW0WLD0_STRNO</name>
<evidence type="ECO:0000313" key="1">
    <source>
        <dbReference type="EMBL" id="MFC5659038.1"/>
    </source>
</evidence>
<dbReference type="Proteomes" id="UP001596065">
    <property type="component" value="Unassembled WGS sequence"/>
</dbReference>